<dbReference type="PROSITE" id="PS51257">
    <property type="entry name" value="PROKAR_LIPOPROTEIN"/>
    <property type="match status" value="1"/>
</dbReference>
<feature type="region of interest" description="Disordered" evidence="1">
    <location>
        <begin position="54"/>
        <end position="75"/>
    </location>
</feature>
<dbReference type="Proteomes" id="UP001272242">
    <property type="component" value="Unassembled WGS sequence"/>
</dbReference>
<proteinExistence type="predicted"/>
<accession>A0ABU5FBM1</accession>
<evidence type="ECO:0000256" key="2">
    <source>
        <dbReference type="SAM" id="SignalP"/>
    </source>
</evidence>
<protein>
    <submittedName>
        <fullName evidence="3">Lipoprotein</fullName>
    </submittedName>
</protein>
<feature type="chain" id="PRO_5045686551" evidence="2">
    <location>
        <begin position="19"/>
        <end position="132"/>
    </location>
</feature>
<dbReference type="RefSeq" id="WP_320689453.1">
    <property type="nucleotide sequence ID" value="NZ_JAXBLV010000233.1"/>
</dbReference>
<evidence type="ECO:0000256" key="1">
    <source>
        <dbReference type="SAM" id="MobiDB-lite"/>
    </source>
</evidence>
<sequence>MRLRIAFSLALAGALAVAGCGTKGDLAGGQVPVKGKVVGKEGKGVGPLAMRFYPTEPGRSNGTGESAADGTFSAKTSSTVDGLIPGKYKVTLAPLPKPGASPVPIPAKYADESSSDLIVEVASGKDLTIELK</sequence>
<organism evidence="3 4">
    <name type="scientific">Gemmata algarum</name>
    <dbReference type="NCBI Taxonomy" id="2975278"/>
    <lineage>
        <taxon>Bacteria</taxon>
        <taxon>Pseudomonadati</taxon>
        <taxon>Planctomycetota</taxon>
        <taxon>Planctomycetia</taxon>
        <taxon>Gemmatales</taxon>
        <taxon>Gemmataceae</taxon>
        <taxon>Gemmata</taxon>
    </lineage>
</organism>
<keyword evidence="4" id="KW-1185">Reference proteome</keyword>
<gene>
    <name evidence="3" type="ORF">R5W23_004718</name>
</gene>
<feature type="signal peptide" evidence="2">
    <location>
        <begin position="1"/>
        <end position="18"/>
    </location>
</feature>
<keyword evidence="2" id="KW-0732">Signal</keyword>
<reference evidence="4" key="1">
    <citation type="journal article" date="2023" name="Mar. Drugs">
        <title>Gemmata algarum, a Novel Planctomycete Isolated from an Algal Mat, Displays Antimicrobial Activity.</title>
        <authorList>
            <person name="Kumar G."/>
            <person name="Kallscheuer N."/>
            <person name="Kashif M."/>
            <person name="Ahamad S."/>
            <person name="Jagadeeshwari U."/>
            <person name="Pannikurungottu S."/>
            <person name="Haufschild T."/>
            <person name="Kabuu M."/>
            <person name="Sasikala C."/>
            <person name="Jogler C."/>
            <person name="Ramana C."/>
        </authorList>
    </citation>
    <scope>NUCLEOTIDE SEQUENCE [LARGE SCALE GENOMIC DNA]</scope>
    <source>
        <strain evidence="4">JC673</strain>
    </source>
</reference>
<comment type="caution">
    <text evidence="3">The sequence shown here is derived from an EMBL/GenBank/DDBJ whole genome shotgun (WGS) entry which is preliminary data.</text>
</comment>
<evidence type="ECO:0000313" key="3">
    <source>
        <dbReference type="EMBL" id="MDY3563219.1"/>
    </source>
</evidence>
<keyword evidence="3" id="KW-0449">Lipoprotein</keyword>
<dbReference type="EMBL" id="JAXBLV010000233">
    <property type="protein sequence ID" value="MDY3563219.1"/>
    <property type="molecule type" value="Genomic_DNA"/>
</dbReference>
<name>A0ABU5FBM1_9BACT</name>
<evidence type="ECO:0000313" key="4">
    <source>
        <dbReference type="Proteomes" id="UP001272242"/>
    </source>
</evidence>